<dbReference type="NCBIfam" id="NF005451">
    <property type="entry name" value="PRK07044.1"/>
    <property type="match status" value="1"/>
</dbReference>
<gene>
    <name evidence="3" type="ORF">GCM10023144_13500</name>
</gene>
<dbReference type="PANTHER" id="PTHR10672:SF3">
    <property type="entry name" value="PROTEIN HU-LI TAI SHAO"/>
    <property type="match status" value="1"/>
</dbReference>
<dbReference type="InterPro" id="IPR001303">
    <property type="entry name" value="Aldolase_II/adducin_N"/>
</dbReference>
<dbReference type="Gene3D" id="3.40.225.10">
    <property type="entry name" value="Class II aldolase/adducin N-terminal domain"/>
    <property type="match status" value="1"/>
</dbReference>
<dbReference type="SMART" id="SM01007">
    <property type="entry name" value="Aldolase_II"/>
    <property type="match status" value="1"/>
</dbReference>
<evidence type="ECO:0000256" key="1">
    <source>
        <dbReference type="ARBA" id="ARBA00037961"/>
    </source>
</evidence>
<dbReference type="SUPFAM" id="SSF53639">
    <property type="entry name" value="AraD/HMP-PK domain-like"/>
    <property type="match status" value="1"/>
</dbReference>
<reference evidence="4" key="1">
    <citation type="journal article" date="2019" name="Int. J. Syst. Evol. Microbiol.">
        <title>The Global Catalogue of Microorganisms (GCM) 10K type strain sequencing project: providing services to taxonomists for standard genome sequencing and annotation.</title>
        <authorList>
            <consortium name="The Broad Institute Genomics Platform"/>
            <consortium name="The Broad Institute Genome Sequencing Center for Infectious Disease"/>
            <person name="Wu L."/>
            <person name="Ma J."/>
        </authorList>
    </citation>
    <scope>NUCLEOTIDE SEQUENCE [LARGE SCALE GENOMIC DNA]</scope>
    <source>
        <strain evidence="4">JCM 17666</strain>
    </source>
</reference>
<proteinExistence type="inferred from homology"/>
<evidence type="ECO:0000313" key="3">
    <source>
        <dbReference type="EMBL" id="GAA4328078.1"/>
    </source>
</evidence>
<dbReference type="EMBL" id="BAABFO010000005">
    <property type="protein sequence ID" value="GAA4328078.1"/>
    <property type="molecule type" value="Genomic_DNA"/>
</dbReference>
<dbReference type="Pfam" id="PF00596">
    <property type="entry name" value="Aldolase_II"/>
    <property type="match status" value="1"/>
</dbReference>
<dbReference type="Proteomes" id="UP001501671">
    <property type="component" value="Unassembled WGS sequence"/>
</dbReference>
<dbReference type="InterPro" id="IPR051017">
    <property type="entry name" value="Aldolase-II_Adducin_sf"/>
</dbReference>
<feature type="domain" description="Class II aldolase/adducin N-terminal" evidence="2">
    <location>
        <begin position="22"/>
        <end position="202"/>
    </location>
</feature>
<sequence length="253" mass="27713">MSAQLQIPPSFPWSAAEQQTREDLAAVARSLAELGWTKLVFNHITARVPDQPDAFLVNPAGVFYDQLRASDFVKLDLDGNPVGPNRWTFGRASFVIHSAVYAARPDVVATIHTHTDGGTVVSALQEGLLPLTLEGAQFYSRVGYHDFEGMAHDIDERQRIGADLGDHAALFLRNHGLVVTGSTIAEAFHRNYNLEYACRIQAQALATGRPLNLISHEAATKTVAQVKANPARSEPLLAAIHRRLSQIDPSYKL</sequence>
<dbReference type="RefSeq" id="WP_345247622.1">
    <property type="nucleotide sequence ID" value="NZ_BAABFO010000005.1"/>
</dbReference>
<dbReference type="PANTHER" id="PTHR10672">
    <property type="entry name" value="ADDUCIN"/>
    <property type="match status" value="1"/>
</dbReference>
<protein>
    <submittedName>
        <fullName evidence="3">Class II aldolase/adducin family protein</fullName>
    </submittedName>
</protein>
<dbReference type="InterPro" id="IPR036409">
    <property type="entry name" value="Aldolase_II/adducin_N_sf"/>
</dbReference>
<evidence type="ECO:0000259" key="2">
    <source>
        <dbReference type="SMART" id="SM01007"/>
    </source>
</evidence>
<comment type="similarity">
    <text evidence="1">Belongs to the aldolase class II family.</text>
</comment>
<keyword evidence="4" id="KW-1185">Reference proteome</keyword>
<accession>A0ABP8GPS3</accession>
<comment type="caution">
    <text evidence="3">The sequence shown here is derived from an EMBL/GenBank/DDBJ whole genome shotgun (WGS) entry which is preliminary data.</text>
</comment>
<evidence type="ECO:0000313" key="4">
    <source>
        <dbReference type="Proteomes" id="UP001501671"/>
    </source>
</evidence>
<organism evidence="3 4">
    <name type="scientific">Pigmentiphaga soli</name>
    <dbReference type="NCBI Taxonomy" id="1007095"/>
    <lineage>
        <taxon>Bacteria</taxon>
        <taxon>Pseudomonadati</taxon>
        <taxon>Pseudomonadota</taxon>
        <taxon>Betaproteobacteria</taxon>
        <taxon>Burkholderiales</taxon>
        <taxon>Alcaligenaceae</taxon>
        <taxon>Pigmentiphaga</taxon>
    </lineage>
</organism>
<name>A0ABP8GPS3_9BURK</name>